<dbReference type="SUPFAM" id="SSF46689">
    <property type="entry name" value="Homeodomain-like"/>
    <property type="match status" value="1"/>
</dbReference>
<feature type="compositionally biased region" description="Basic and acidic residues" evidence="3">
    <location>
        <begin position="254"/>
        <end position="270"/>
    </location>
</feature>
<evidence type="ECO:0000313" key="5">
    <source>
        <dbReference type="EMBL" id="MCD2195113.1"/>
    </source>
</evidence>
<evidence type="ECO:0000259" key="4">
    <source>
        <dbReference type="PROSITE" id="PS01124"/>
    </source>
</evidence>
<organism evidence="5 6">
    <name type="scientific">Actinomycetospora endophytica</name>
    <dbReference type="NCBI Taxonomy" id="2291215"/>
    <lineage>
        <taxon>Bacteria</taxon>
        <taxon>Bacillati</taxon>
        <taxon>Actinomycetota</taxon>
        <taxon>Actinomycetes</taxon>
        <taxon>Pseudonocardiales</taxon>
        <taxon>Pseudonocardiaceae</taxon>
        <taxon>Actinomycetospora</taxon>
    </lineage>
</organism>
<dbReference type="PROSITE" id="PS01124">
    <property type="entry name" value="HTH_ARAC_FAMILY_2"/>
    <property type="match status" value="1"/>
</dbReference>
<protein>
    <submittedName>
        <fullName evidence="5">Helix-turn-helix domain-containing protein</fullName>
    </submittedName>
</protein>
<evidence type="ECO:0000313" key="6">
    <source>
        <dbReference type="Proteomes" id="UP001199469"/>
    </source>
</evidence>
<dbReference type="PANTHER" id="PTHR47893:SF1">
    <property type="entry name" value="REGULATORY PROTEIN PCHR"/>
    <property type="match status" value="1"/>
</dbReference>
<dbReference type="Gene3D" id="1.10.10.60">
    <property type="entry name" value="Homeodomain-like"/>
    <property type="match status" value="1"/>
</dbReference>
<sequence length="270" mass="28407">MPPDHRRAPPTDGADERRGSSDAAVLASAAAVLARAEARRLTGAARAARALHRELSAHPRAELAGAWARIEQAKGMLMTTGLHHEGDALSALFTAGLAGRRSIIDLAAALIEKVTAGEAVTSALEALSDAGTPSDTRPAAGSATEVGDAVARATAFIDANAVRDIGTAEIVAVTGIGARALQQAFRTQLGTTPSAYLRDARLAGAHHDLLLADSRSQTVAAVASRWHFEHHGRFADYYRRIYGRTPSATLRRPPGPERTRARGAAKRDPR</sequence>
<dbReference type="InterPro" id="IPR018060">
    <property type="entry name" value="HTH_AraC"/>
</dbReference>
<name>A0ABS8PA07_9PSEU</name>
<evidence type="ECO:0000256" key="2">
    <source>
        <dbReference type="ARBA" id="ARBA00023163"/>
    </source>
</evidence>
<dbReference type="Proteomes" id="UP001199469">
    <property type="component" value="Unassembled WGS sequence"/>
</dbReference>
<dbReference type="PANTHER" id="PTHR47893">
    <property type="entry name" value="REGULATORY PROTEIN PCHR"/>
    <property type="match status" value="1"/>
</dbReference>
<comment type="caution">
    <text evidence="5">The sequence shown here is derived from an EMBL/GenBank/DDBJ whole genome shotgun (WGS) entry which is preliminary data.</text>
</comment>
<gene>
    <name evidence="5" type="ORF">LQ327_17235</name>
</gene>
<proteinExistence type="predicted"/>
<keyword evidence="2" id="KW-0804">Transcription</keyword>
<feature type="domain" description="HTH araC/xylS-type" evidence="4">
    <location>
        <begin position="151"/>
        <end position="252"/>
    </location>
</feature>
<feature type="region of interest" description="Disordered" evidence="3">
    <location>
        <begin position="246"/>
        <end position="270"/>
    </location>
</feature>
<feature type="region of interest" description="Disordered" evidence="3">
    <location>
        <begin position="1"/>
        <end position="20"/>
    </location>
</feature>
<dbReference type="SMART" id="SM00342">
    <property type="entry name" value="HTH_ARAC"/>
    <property type="match status" value="1"/>
</dbReference>
<evidence type="ECO:0000256" key="3">
    <source>
        <dbReference type="SAM" id="MobiDB-lite"/>
    </source>
</evidence>
<accession>A0ABS8PA07</accession>
<reference evidence="5 6" key="1">
    <citation type="submission" date="2021-11" db="EMBL/GenBank/DDBJ databases">
        <title>Draft genome sequence of Actinomycetospora sp. SF1 isolated from the rhizosphere soil.</title>
        <authorList>
            <person name="Duangmal K."/>
            <person name="Chantavorakit T."/>
        </authorList>
    </citation>
    <scope>NUCLEOTIDE SEQUENCE [LARGE SCALE GENOMIC DNA]</scope>
    <source>
        <strain evidence="5 6">TBRC 5722</strain>
    </source>
</reference>
<keyword evidence="6" id="KW-1185">Reference proteome</keyword>
<dbReference type="Pfam" id="PF12833">
    <property type="entry name" value="HTH_18"/>
    <property type="match status" value="1"/>
</dbReference>
<dbReference type="InterPro" id="IPR053142">
    <property type="entry name" value="PchR_regulatory_protein"/>
</dbReference>
<keyword evidence="1" id="KW-0805">Transcription regulation</keyword>
<dbReference type="EMBL" id="JAJNDB010000003">
    <property type="protein sequence ID" value="MCD2195113.1"/>
    <property type="molecule type" value="Genomic_DNA"/>
</dbReference>
<evidence type="ECO:0000256" key="1">
    <source>
        <dbReference type="ARBA" id="ARBA00023015"/>
    </source>
</evidence>
<dbReference type="InterPro" id="IPR009057">
    <property type="entry name" value="Homeodomain-like_sf"/>
</dbReference>
<dbReference type="RefSeq" id="WP_230735835.1">
    <property type="nucleotide sequence ID" value="NZ_JAJNDB010000003.1"/>
</dbReference>